<dbReference type="HAMAP" id="MF_00188">
    <property type="entry name" value="Pept_M48_protease_HtpX"/>
    <property type="match status" value="1"/>
</dbReference>
<evidence type="ECO:0000256" key="12">
    <source>
        <dbReference type="HAMAP-Rule" id="MF_00188"/>
    </source>
</evidence>
<evidence type="ECO:0000256" key="6">
    <source>
        <dbReference type="ARBA" id="ARBA00022723"/>
    </source>
</evidence>
<gene>
    <name evidence="12" type="primary">htpX</name>
    <name evidence="14" type="ORF">GCM10011354_15750</name>
</gene>
<feature type="transmembrane region" description="Helical" evidence="12">
    <location>
        <begin position="178"/>
        <end position="198"/>
    </location>
</feature>
<evidence type="ECO:0000256" key="1">
    <source>
        <dbReference type="ARBA" id="ARBA00004651"/>
    </source>
</evidence>
<comment type="similarity">
    <text evidence="2 12">Belongs to the peptidase M48B family.</text>
</comment>
<keyword evidence="9 12" id="KW-1133">Transmembrane helix</keyword>
<feature type="binding site" evidence="12">
    <location>
        <position position="137"/>
    </location>
    <ligand>
        <name>Zn(2+)</name>
        <dbReference type="ChEBI" id="CHEBI:29105"/>
        <note>catalytic</note>
    </ligand>
</feature>
<feature type="active site" evidence="12">
    <location>
        <position position="134"/>
    </location>
</feature>
<dbReference type="InterPro" id="IPR001915">
    <property type="entry name" value="Peptidase_M48"/>
</dbReference>
<dbReference type="GO" id="GO:0004222">
    <property type="term" value="F:metalloendopeptidase activity"/>
    <property type="evidence" value="ECO:0007669"/>
    <property type="project" value="UniProtKB-UniRule"/>
</dbReference>
<keyword evidence="4 12" id="KW-0645">Protease</keyword>
<dbReference type="PANTHER" id="PTHR43221:SF1">
    <property type="entry name" value="PROTEASE HTPX"/>
    <property type="match status" value="1"/>
</dbReference>
<evidence type="ECO:0000256" key="8">
    <source>
        <dbReference type="ARBA" id="ARBA00022833"/>
    </source>
</evidence>
<keyword evidence="3 12" id="KW-1003">Cell membrane</keyword>
<organism evidence="14 15">
    <name type="scientific">Egicoccus halophilus</name>
    <dbReference type="NCBI Taxonomy" id="1670830"/>
    <lineage>
        <taxon>Bacteria</taxon>
        <taxon>Bacillati</taxon>
        <taxon>Actinomycetota</taxon>
        <taxon>Nitriliruptoria</taxon>
        <taxon>Egicoccales</taxon>
        <taxon>Egicoccaceae</taxon>
        <taxon>Egicoccus</taxon>
    </lineage>
</organism>
<dbReference type="AlphaFoldDB" id="A0A8J3ETT2"/>
<feature type="transmembrane region" description="Helical" evidence="12">
    <location>
        <begin position="32"/>
        <end position="50"/>
    </location>
</feature>
<sequence length="306" mass="32559">MFKSAKTFVLLAALSGLLLVIGAMLDGGGGGFLTIMLVVAIGMNFFSYFYSDKMAIKMAKAQPMDEARYPDVYAMVRSLSQRAGQPMPRLYVSPSPQLNAFATGRNPDHAAVCVNEGLYRALTPEELEGVLGHELQHVYNRDILIGSVAAMIGTAITYLALMLRWIPIMGGGNDREGGANPLAMIAASIVAPIVAMVIQASITRSRESLADHTGAELTGKPLALASALAKLERGANDPQLLRAGGTKAETNPAMQHLYIAAPFGGRAAAKLFSTHPPIPERIAALEEQARRMGQLGPGQSFPAGWR</sequence>
<name>A0A8J3ETT2_9ACTN</name>
<keyword evidence="15" id="KW-1185">Reference proteome</keyword>
<keyword evidence="7 12" id="KW-0378">Hydrolase</keyword>
<evidence type="ECO:0000256" key="4">
    <source>
        <dbReference type="ARBA" id="ARBA00022670"/>
    </source>
</evidence>
<evidence type="ECO:0000256" key="2">
    <source>
        <dbReference type="ARBA" id="ARBA00009779"/>
    </source>
</evidence>
<keyword evidence="10 12" id="KW-0482">Metalloprotease</keyword>
<keyword evidence="8 12" id="KW-0862">Zinc</keyword>
<evidence type="ECO:0000256" key="7">
    <source>
        <dbReference type="ARBA" id="ARBA00022801"/>
    </source>
</evidence>
<keyword evidence="11 12" id="KW-0472">Membrane</keyword>
<evidence type="ECO:0000256" key="10">
    <source>
        <dbReference type="ARBA" id="ARBA00023049"/>
    </source>
</evidence>
<evidence type="ECO:0000313" key="14">
    <source>
        <dbReference type="EMBL" id="GGI05770.1"/>
    </source>
</evidence>
<dbReference type="GO" id="GO:0006508">
    <property type="term" value="P:proteolysis"/>
    <property type="evidence" value="ECO:0007669"/>
    <property type="project" value="UniProtKB-KW"/>
</dbReference>
<evidence type="ECO:0000256" key="9">
    <source>
        <dbReference type="ARBA" id="ARBA00022989"/>
    </source>
</evidence>
<feature type="binding site" evidence="12">
    <location>
        <position position="133"/>
    </location>
    <ligand>
        <name>Zn(2+)</name>
        <dbReference type="ChEBI" id="CHEBI:29105"/>
        <note>catalytic</note>
    </ligand>
</feature>
<feature type="binding site" evidence="12">
    <location>
        <position position="207"/>
    </location>
    <ligand>
        <name>Zn(2+)</name>
        <dbReference type="ChEBI" id="CHEBI:29105"/>
        <note>catalytic</note>
    </ligand>
</feature>
<feature type="transmembrane region" description="Helical" evidence="12">
    <location>
        <begin position="143"/>
        <end position="166"/>
    </location>
</feature>
<feature type="domain" description="Peptidase M48" evidence="13">
    <location>
        <begin position="68"/>
        <end position="288"/>
    </location>
</feature>
<dbReference type="Pfam" id="PF01435">
    <property type="entry name" value="Peptidase_M48"/>
    <property type="match status" value="1"/>
</dbReference>
<keyword evidence="6 12" id="KW-0479">Metal-binding</keyword>
<comment type="caution">
    <text evidence="14">The sequence shown here is derived from an EMBL/GenBank/DDBJ whole genome shotgun (WGS) entry which is preliminary data.</text>
</comment>
<reference evidence="14" key="2">
    <citation type="submission" date="2020-09" db="EMBL/GenBank/DDBJ databases">
        <authorList>
            <person name="Sun Q."/>
            <person name="Zhou Y."/>
        </authorList>
    </citation>
    <scope>NUCLEOTIDE SEQUENCE</scope>
    <source>
        <strain evidence="14">CGMCC 1.14988</strain>
    </source>
</reference>
<dbReference type="RefSeq" id="WP_130648533.1">
    <property type="nucleotide sequence ID" value="NZ_BMHA01000005.1"/>
</dbReference>
<dbReference type="EMBL" id="BMHA01000005">
    <property type="protein sequence ID" value="GGI05770.1"/>
    <property type="molecule type" value="Genomic_DNA"/>
</dbReference>
<keyword evidence="5 12" id="KW-0812">Transmembrane</keyword>
<dbReference type="OrthoDB" id="15218at2"/>
<comment type="subcellular location">
    <subcellularLocation>
        <location evidence="1 12">Cell membrane</location>
        <topology evidence="1 12">Multi-pass membrane protein</topology>
    </subcellularLocation>
</comment>
<evidence type="ECO:0000259" key="13">
    <source>
        <dbReference type="Pfam" id="PF01435"/>
    </source>
</evidence>
<dbReference type="GO" id="GO:0008270">
    <property type="term" value="F:zinc ion binding"/>
    <property type="evidence" value="ECO:0007669"/>
    <property type="project" value="UniProtKB-UniRule"/>
</dbReference>
<dbReference type="Gene3D" id="3.30.2010.10">
    <property type="entry name" value="Metalloproteases ('zincins'), catalytic domain"/>
    <property type="match status" value="1"/>
</dbReference>
<dbReference type="InterPro" id="IPR022919">
    <property type="entry name" value="Pept_M48_protease_HtpX"/>
</dbReference>
<dbReference type="PANTHER" id="PTHR43221">
    <property type="entry name" value="PROTEASE HTPX"/>
    <property type="match status" value="1"/>
</dbReference>
<evidence type="ECO:0000256" key="3">
    <source>
        <dbReference type="ARBA" id="ARBA00022475"/>
    </source>
</evidence>
<evidence type="ECO:0000313" key="15">
    <source>
        <dbReference type="Proteomes" id="UP000650511"/>
    </source>
</evidence>
<comment type="cofactor">
    <cofactor evidence="12">
        <name>Zn(2+)</name>
        <dbReference type="ChEBI" id="CHEBI:29105"/>
    </cofactor>
    <text evidence="12">Binds 1 zinc ion per subunit.</text>
</comment>
<dbReference type="InterPro" id="IPR050083">
    <property type="entry name" value="HtpX_protease"/>
</dbReference>
<evidence type="ECO:0000256" key="11">
    <source>
        <dbReference type="ARBA" id="ARBA00023136"/>
    </source>
</evidence>
<reference evidence="14" key="1">
    <citation type="journal article" date="2014" name="Int. J. Syst. Evol. Microbiol.">
        <title>Complete genome sequence of Corynebacterium casei LMG S-19264T (=DSM 44701T), isolated from a smear-ripened cheese.</title>
        <authorList>
            <consortium name="US DOE Joint Genome Institute (JGI-PGF)"/>
            <person name="Walter F."/>
            <person name="Albersmeier A."/>
            <person name="Kalinowski J."/>
            <person name="Ruckert C."/>
        </authorList>
    </citation>
    <scope>NUCLEOTIDE SEQUENCE</scope>
    <source>
        <strain evidence="14">CGMCC 1.14988</strain>
    </source>
</reference>
<dbReference type="EC" id="3.4.24.-" evidence="12"/>
<proteinExistence type="inferred from homology"/>
<evidence type="ECO:0000256" key="5">
    <source>
        <dbReference type="ARBA" id="ARBA00022692"/>
    </source>
</evidence>
<dbReference type="Proteomes" id="UP000650511">
    <property type="component" value="Unassembled WGS sequence"/>
</dbReference>
<dbReference type="GO" id="GO:0005886">
    <property type="term" value="C:plasma membrane"/>
    <property type="evidence" value="ECO:0007669"/>
    <property type="project" value="UniProtKB-SubCell"/>
</dbReference>
<accession>A0A8J3ETT2</accession>
<protein>
    <recommendedName>
        <fullName evidence="12">Protease HtpX homolog</fullName>
        <ecNumber evidence="12">3.4.24.-</ecNumber>
    </recommendedName>
</protein>